<name>F1YEL0_9ACTN</name>
<feature type="region of interest" description="Disordered" evidence="1">
    <location>
        <begin position="181"/>
        <end position="205"/>
    </location>
</feature>
<keyword evidence="2" id="KW-0812">Transmembrane</keyword>
<evidence type="ECO:0000313" key="4">
    <source>
        <dbReference type="Proteomes" id="UP000035065"/>
    </source>
</evidence>
<evidence type="ECO:0000256" key="2">
    <source>
        <dbReference type="SAM" id="Phobius"/>
    </source>
</evidence>
<accession>F1YEL0</accession>
<feature type="transmembrane region" description="Helical" evidence="2">
    <location>
        <begin position="7"/>
        <end position="32"/>
    </location>
</feature>
<dbReference type="STRING" id="644548.SCNU_00660"/>
<dbReference type="eggNOG" id="ENOG5030A1Y">
    <property type="taxonomic scope" value="Bacteria"/>
</dbReference>
<dbReference type="RefSeq" id="WP_009677409.1">
    <property type="nucleotide sequence ID" value="NZ_AEUD01000001.1"/>
</dbReference>
<keyword evidence="2" id="KW-1133">Transmembrane helix</keyword>
<evidence type="ECO:0000313" key="3">
    <source>
        <dbReference type="EMBL" id="EGD56844.1"/>
    </source>
</evidence>
<gene>
    <name evidence="3" type="ORF">SCNU_00660</name>
</gene>
<organism evidence="3 4">
    <name type="scientific">Gordonia neofelifaecis NRRL B-59395</name>
    <dbReference type="NCBI Taxonomy" id="644548"/>
    <lineage>
        <taxon>Bacteria</taxon>
        <taxon>Bacillati</taxon>
        <taxon>Actinomycetota</taxon>
        <taxon>Actinomycetes</taxon>
        <taxon>Mycobacteriales</taxon>
        <taxon>Gordoniaceae</taxon>
        <taxon>Gordonia</taxon>
    </lineage>
</organism>
<reference evidence="3 4" key="1">
    <citation type="journal article" date="2011" name="J. Bacteriol.">
        <title>Draft Genome Sequence of Gordonia neofelifaecis NRRL B-59395, a Cholesterol-Degrading Actinomycete.</title>
        <authorList>
            <person name="Ge F."/>
            <person name="Li W."/>
            <person name="Chen G."/>
            <person name="Liu Y."/>
            <person name="Zhang G."/>
            <person name="Yong B."/>
            <person name="Wang Q."/>
            <person name="Wang N."/>
            <person name="Huang Z."/>
            <person name="Li W."/>
            <person name="Wang J."/>
            <person name="Wu C."/>
            <person name="Xie Q."/>
            <person name="Liu G."/>
        </authorList>
    </citation>
    <scope>NUCLEOTIDE SEQUENCE [LARGE SCALE GENOMIC DNA]</scope>
    <source>
        <strain evidence="3 4">NRRL B-59395</strain>
    </source>
</reference>
<dbReference type="Proteomes" id="UP000035065">
    <property type="component" value="Unassembled WGS sequence"/>
</dbReference>
<protein>
    <submittedName>
        <fullName evidence="3">Uncharacterized protein</fullName>
    </submittedName>
</protein>
<comment type="caution">
    <text evidence="3">The sequence shown here is derived from an EMBL/GenBank/DDBJ whole genome shotgun (WGS) entry which is preliminary data.</text>
</comment>
<evidence type="ECO:0000256" key="1">
    <source>
        <dbReference type="SAM" id="MobiDB-lite"/>
    </source>
</evidence>
<feature type="transmembrane region" description="Helical" evidence="2">
    <location>
        <begin position="38"/>
        <end position="59"/>
    </location>
</feature>
<keyword evidence="2" id="KW-0472">Membrane</keyword>
<dbReference type="AlphaFoldDB" id="F1YEL0"/>
<sequence>MNDMIDPVLLTIAGCEIGFWLLVVGGLVLRYLARAERASTWVLAAVPILDLVLLVAVAIDLSRGSEVGFAHRVAPIYLGTTVVFGPRLIRWADVRFAHRFAGGPAPVKVPKRGPERMRHEWADFARWVAAAGIAAAVLALLGFTVADPTQRDDLFGGFQTLGVITAIWLLTGPVWYAGSGRREATTATPDHASPETPTSPPAHRR</sequence>
<proteinExistence type="predicted"/>
<dbReference type="EMBL" id="AEUD01000001">
    <property type="protein sequence ID" value="EGD56844.1"/>
    <property type="molecule type" value="Genomic_DNA"/>
</dbReference>
<feature type="transmembrane region" description="Helical" evidence="2">
    <location>
        <begin position="158"/>
        <end position="177"/>
    </location>
</feature>
<keyword evidence="4" id="KW-1185">Reference proteome</keyword>
<feature type="transmembrane region" description="Helical" evidence="2">
    <location>
        <begin position="124"/>
        <end position="146"/>
    </location>
</feature>